<dbReference type="GO" id="GO:0006338">
    <property type="term" value="P:chromatin remodeling"/>
    <property type="evidence" value="ECO:0007669"/>
    <property type="project" value="UniProtKB-ARBA"/>
</dbReference>
<protein>
    <recommendedName>
        <fullName evidence="1">Chromo domain-containing protein</fullName>
    </recommendedName>
</protein>
<accession>A0A0L6U5Z5</accession>
<dbReference type="PANTHER" id="PTHR45835">
    <property type="entry name" value="YALI0A06105P"/>
    <property type="match status" value="1"/>
</dbReference>
<dbReference type="InterPro" id="IPR000953">
    <property type="entry name" value="Chromo/chromo_shadow_dom"/>
</dbReference>
<organism evidence="2 3">
    <name type="scientific">Puccinia sorghi</name>
    <dbReference type="NCBI Taxonomy" id="27349"/>
    <lineage>
        <taxon>Eukaryota</taxon>
        <taxon>Fungi</taxon>
        <taxon>Dikarya</taxon>
        <taxon>Basidiomycota</taxon>
        <taxon>Pucciniomycotina</taxon>
        <taxon>Pucciniomycetes</taxon>
        <taxon>Pucciniales</taxon>
        <taxon>Pucciniaceae</taxon>
        <taxon>Puccinia</taxon>
    </lineage>
</organism>
<dbReference type="STRING" id="27349.A0A0L6U5Z5"/>
<feature type="non-terminal residue" evidence="2">
    <location>
        <position position="1"/>
    </location>
</feature>
<dbReference type="InterPro" id="IPR036397">
    <property type="entry name" value="RNaseH_sf"/>
</dbReference>
<evidence type="ECO:0000313" key="3">
    <source>
        <dbReference type="Proteomes" id="UP000037035"/>
    </source>
</evidence>
<gene>
    <name evidence="2" type="ORF">VP01_9890g1</name>
</gene>
<dbReference type="InterPro" id="IPR016197">
    <property type="entry name" value="Chromo-like_dom_sf"/>
</dbReference>
<proteinExistence type="predicted"/>
<name>A0A0L6U5Z5_9BASI</name>
<keyword evidence="3" id="KW-1185">Reference proteome</keyword>
<evidence type="ECO:0000259" key="1">
    <source>
        <dbReference type="PROSITE" id="PS50013"/>
    </source>
</evidence>
<dbReference type="Pfam" id="PF24626">
    <property type="entry name" value="SH3_Tf2-1"/>
    <property type="match status" value="1"/>
</dbReference>
<dbReference type="Proteomes" id="UP000037035">
    <property type="component" value="Unassembled WGS sequence"/>
</dbReference>
<dbReference type="Gene3D" id="3.30.420.10">
    <property type="entry name" value="Ribonuclease H-like superfamily/Ribonuclease H"/>
    <property type="match status" value="1"/>
</dbReference>
<dbReference type="Gene3D" id="2.40.50.40">
    <property type="match status" value="1"/>
</dbReference>
<dbReference type="EMBL" id="LAVV01015592">
    <property type="protein sequence ID" value="KNZ43762.1"/>
    <property type="molecule type" value="Genomic_DNA"/>
</dbReference>
<dbReference type="SMART" id="SM00298">
    <property type="entry name" value="CHROMO"/>
    <property type="match status" value="1"/>
</dbReference>
<dbReference type="Pfam" id="PF00385">
    <property type="entry name" value="Chromo"/>
    <property type="match status" value="1"/>
</dbReference>
<comment type="caution">
    <text evidence="2">The sequence shown here is derived from an EMBL/GenBank/DDBJ whole genome shotgun (WGS) entry which is preliminary data.</text>
</comment>
<feature type="domain" description="Chromo" evidence="1">
    <location>
        <begin position="162"/>
        <end position="222"/>
    </location>
</feature>
<evidence type="ECO:0000313" key="2">
    <source>
        <dbReference type="EMBL" id="KNZ43762.1"/>
    </source>
</evidence>
<dbReference type="GO" id="GO:0003676">
    <property type="term" value="F:nucleic acid binding"/>
    <property type="evidence" value="ECO:0007669"/>
    <property type="project" value="InterPro"/>
</dbReference>
<dbReference type="InterPro" id="IPR056924">
    <property type="entry name" value="SH3_Tf2-1"/>
</dbReference>
<dbReference type="PROSITE" id="PS50013">
    <property type="entry name" value="CHROMO_2"/>
    <property type="match status" value="1"/>
</dbReference>
<dbReference type="OrthoDB" id="2273864at2759"/>
<dbReference type="AlphaFoldDB" id="A0A0L6U5Z5"/>
<dbReference type="VEuPathDB" id="FungiDB:VP01_9890g1"/>
<dbReference type="CDD" id="cd00024">
    <property type="entry name" value="CD_CSD"/>
    <property type="match status" value="1"/>
</dbReference>
<dbReference type="InterPro" id="IPR023780">
    <property type="entry name" value="Chromo_domain"/>
</dbReference>
<reference evidence="2 3" key="1">
    <citation type="submission" date="2015-08" db="EMBL/GenBank/DDBJ databases">
        <title>Next Generation Sequencing and Analysis of the Genome of Puccinia sorghi L Schw, the Causal Agent of Maize Common Rust.</title>
        <authorList>
            <person name="Rochi L."/>
            <person name="Burguener G."/>
            <person name="Darino M."/>
            <person name="Turjanski A."/>
            <person name="Kreff E."/>
            <person name="Dieguez M.J."/>
            <person name="Sacco F."/>
        </authorList>
    </citation>
    <scope>NUCLEOTIDE SEQUENCE [LARGE SCALE GENOMIC DNA]</scope>
    <source>
        <strain evidence="2 3">RO10H11247</strain>
    </source>
</reference>
<sequence>CYQQDDWSKWLPMAEFAYNNATHSSTRQSPFETLYGRNPIFDSIHVLPSTPASNYLLNIKQLQEQLRSNLEAASQCYKQQDNKLCLQPPTFNIGDSLSERKLDPIKIESVVSKNSFTLSLPLKWKAIHLVFHVSLLEPAKRLYPGQTHPPPEPVNVQDHLELEVSRILDARLRKGKLKYLVEWAGHQSDEDRTSWEPANHLLNFPDLVQDFHSAYPHKPLQH</sequence>
<dbReference type="PANTHER" id="PTHR45835:SF99">
    <property type="entry name" value="CHROMO DOMAIN-CONTAINING PROTEIN-RELATED"/>
    <property type="match status" value="1"/>
</dbReference>
<dbReference type="SUPFAM" id="SSF54160">
    <property type="entry name" value="Chromo domain-like"/>
    <property type="match status" value="1"/>
</dbReference>